<evidence type="ECO:0000256" key="3">
    <source>
        <dbReference type="ARBA" id="ARBA00022989"/>
    </source>
</evidence>
<evidence type="ECO:0000256" key="2">
    <source>
        <dbReference type="ARBA" id="ARBA00022692"/>
    </source>
</evidence>
<dbReference type="RefSeq" id="WP_141887542.1">
    <property type="nucleotide sequence ID" value="NZ_BAAAUY010000011.1"/>
</dbReference>
<organism evidence="6 7">
    <name type="scientific">Leucobacter komagatae</name>
    <dbReference type="NCBI Taxonomy" id="55969"/>
    <lineage>
        <taxon>Bacteria</taxon>
        <taxon>Bacillati</taxon>
        <taxon>Actinomycetota</taxon>
        <taxon>Actinomycetes</taxon>
        <taxon>Micrococcales</taxon>
        <taxon>Microbacteriaceae</taxon>
        <taxon>Leucobacter</taxon>
    </lineage>
</organism>
<evidence type="ECO:0000256" key="5">
    <source>
        <dbReference type="SAM" id="Phobius"/>
    </source>
</evidence>
<dbReference type="EMBL" id="VFON01000001">
    <property type="protein sequence ID" value="TQL44342.1"/>
    <property type="molecule type" value="Genomic_DNA"/>
</dbReference>
<dbReference type="InterPro" id="IPR003339">
    <property type="entry name" value="ABC/ECF_trnsptr_transmembrane"/>
</dbReference>
<keyword evidence="7" id="KW-1185">Reference proteome</keyword>
<protein>
    <submittedName>
        <fullName evidence="6">Biotin transport system permease protein</fullName>
    </submittedName>
</protein>
<dbReference type="Pfam" id="PF02361">
    <property type="entry name" value="CbiQ"/>
    <property type="match status" value="1"/>
</dbReference>
<dbReference type="OrthoDB" id="509049at2"/>
<dbReference type="PANTHER" id="PTHR33514">
    <property type="entry name" value="PROTEIN ABCI12, CHLOROPLASTIC"/>
    <property type="match status" value="1"/>
</dbReference>
<proteinExistence type="predicted"/>
<reference evidence="6 7" key="1">
    <citation type="submission" date="2019-06" db="EMBL/GenBank/DDBJ databases">
        <title>Sequencing the genomes of 1000 actinobacteria strains.</title>
        <authorList>
            <person name="Klenk H.-P."/>
        </authorList>
    </citation>
    <scope>NUCLEOTIDE SEQUENCE [LARGE SCALE GENOMIC DNA]</scope>
    <source>
        <strain evidence="6 7">DSM 8803</strain>
    </source>
</reference>
<dbReference type="PANTHER" id="PTHR33514:SF13">
    <property type="entry name" value="PROTEIN ABCI12, CHLOROPLASTIC"/>
    <property type="match status" value="1"/>
</dbReference>
<evidence type="ECO:0000256" key="4">
    <source>
        <dbReference type="ARBA" id="ARBA00023136"/>
    </source>
</evidence>
<dbReference type="CDD" id="cd16914">
    <property type="entry name" value="EcfT"/>
    <property type="match status" value="1"/>
</dbReference>
<accession>A0A542Y8C8</accession>
<keyword evidence="4 5" id="KW-0472">Membrane</keyword>
<dbReference type="GO" id="GO:0005886">
    <property type="term" value="C:plasma membrane"/>
    <property type="evidence" value="ECO:0007669"/>
    <property type="project" value="UniProtKB-ARBA"/>
</dbReference>
<comment type="caution">
    <text evidence="6">The sequence shown here is derived from an EMBL/GenBank/DDBJ whole genome shotgun (WGS) entry which is preliminary data.</text>
</comment>
<dbReference type="AlphaFoldDB" id="A0A542Y8C8"/>
<name>A0A542Y8C8_9MICO</name>
<feature type="transmembrane region" description="Helical" evidence="5">
    <location>
        <begin position="93"/>
        <end position="112"/>
    </location>
</feature>
<keyword evidence="3 5" id="KW-1133">Transmembrane helix</keyword>
<evidence type="ECO:0000313" key="6">
    <source>
        <dbReference type="EMBL" id="TQL44342.1"/>
    </source>
</evidence>
<evidence type="ECO:0000256" key="1">
    <source>
        <dbReference type="ARBA" id="ARBA00004141"/>
    </source>
</evidence>
<comment type="subcellular location">
    <subcellularLocation>
        <location evidence="1">Membrane</location>
        <topology evidence="1">Multi-pass membrane protein</topology>
    </subcellularLocation>
</comment>
<gene>
    <name evidence="6" type="ORF">FB468_2399</name>
</gene>
<dbReference type="Proteomes" id="UP000319094">
    <property type="component" value="Unassembled WGS sequence"/>
</dbReference>
<keyword evidence="2 5" id="KW-0812">Transmembrane</keyword>
<evidence type="ECO:0000313" key="7">
    <source>
        <dbReference type="Proteomes" id="UP000319094"/>
    </source>
</evidence>
<sequence>MSIASPLGAYIPRRGPLHALRPGAKLLGLFAFAIAIIVAPGWISSLCALAIGATLAVLAGLRGRDFWRVARAFALVGVPLFAFQTWSSGWERGLEVIADILALILAASAVTASTRASDMLDTISWALTPLERFGVDTERVSLTFSLAIRMIPAVQELARDAEQAARARGLDRNLRARTVPLVLRTVSQAQLTGQALAARGIGDEEAP</sequence>
<dbReference type="STRING" id="55969.SD72_09860"/>
<feature type="transmembrane region" description="Helical" evidence="5">
    <location>
        <begin position="69"/>
        <end position="87"/>
    </location>
</feature>
<feature type="transmembrane region" description="Helical" evidence="5">
    <location>
        <begin position="26"/>
        <end position="57"/>
    </location>
</feature>